<gene>
    <name evidence="1" type="ORF">BO79DRAFT_145716</name>
</gene>
<sequence length="242" mass="28158">MKFSLQLAIEDDFPELITAQWETFDNPPQGIFRLFFPIEDGDWEKSLQRSIEDQRTSFIRERPTVKWIKVMDVEKKRIAAAAKWYFFDNASSFAKRPPVEVDWYPKGVIRNFVTQAVQQYEQPRHDMGQGPHAYLHIGFTRPEYQKQGLGSKWMEWGLAEADRLGLETRLDATDPGVPLYEKYNFQVAKVHELSPVIPASLTRSEMREWKRCEEEFLPIRITVMVRFPGGVPAASMEVQGSQ</sequence>
<evidence type="ECO:0000313" key="2">
    <source>
        <dbReference type="Proteomes" id="UP000249748"/>
    </source>
</evidence>
<dbReference type="EMBL" id="KZ824547">
    <property type="protein sequence ID" value="RAK89682.1"/>
    <property type="molecule type" value="Genomic_DNA"/>
</dbReference>
<keyword evidence="2" id="KW-1185">Reference proteome</keyword>
<proteinExistence type="predicted"/>
<dbReference type="Proteomes" id="UP000249748">
    <property type="component" value="Unassembled WGS sequence"/>
</dbReference>
<reference evidence="1" key="1">
    <citation type="submission" date="2018-02" db="EMBL/GenBank/DDBJ databases">
        <title>The genomes of Aspergillus section Nigri reveals drivers in fungal speciation.</title>
        <authorList>
            <consortium name="DOE Joint Genome Institute"/>
            <person name="Vesth T.C."/>
            <person name="Nybo J."/>
            <person name="Theobald S."/>
            <person name="Brandl J."/>
            <person name="Frisvad J.C."/>
            <person name="Nielsen K.F."/>
            <person name="Lyhne E.K."/>
            <person name="Kogle M.E."/>
            <person name="Kuo A."/>
            <person name="Riley R."/>
            <person name="Clum A."/>
            <person name="Nolan M."/>
            <person name="Lipzen A."/>
            <person name="Salamov A."/>
            <person name="Henrissat B."/>
            <person name="Wiebenga A."/>
            <person name="De vries R.P."/>
            <person name="Grigoriev I.V."/>
            <person name="Mortensen U.H."/>
            <person name="Andersen M.R."/>
            <person name="Baker S.E."/>
        </authorList>
    </citation>
    <scope>NUCLEOTIDE SEQUENCE</scope>
    <source>
        <strain evidence="1">CBS 115574</strain>
    </source>
</reference>
<accession>A0ACD1IH77</accession>
<name>A0ACD1IH77_9EURO</name>
<evidence type="ECO:0000313" key="1">
    <source>
        <dbReference type="EMBL" id="RAK89682.1"/>
    </source>
</evidence>
<organism evidence="1 2">
    <name type="scientific">Aspergillus costaricaensis CBS 115574</name>
    <dbReference type="NCBI Taxonomy" id="1448317"/>
    <lineage>
        <taxon>Eukaryota</taxon>
        <taxon>Fungi</taxon>
        <taxon>Dikarya</taxon>
        <taxon>Ascomycota</taxon>
        <taxon>Pezizomycotina</taxon>
        <taxon>Eurotiomycetes</taxon>
        <taxon>Eurotiomycetidae</taxon>
        <taxon>Eurotiales</taxon>
        <taxon>Aspergillaceae</taxon>
        <taxon>Aspergillus</taxon>
        <taxon>Aspergillus subgen. Circumdati</taxon>
    </lineage>
</organism>
<protein>
    <submittedName>
        <fullName evidence="1">Uncharacterized protein</fullName>
    </submittedName>
</protein>